<dbReference type="AlphaFoldDB" id="A0A919CQB2"/>
<evidence type="ECO:0008006" key="3">
    <source>
        <dbReference type="Google" id="ProtNLM"/>
    </source>
</evidence>
<comment type="caution">
    <text evidence="1">The sequence shown here is derived from an EMBL/GenBank/DDBJ whole genome shotgun (WGS) entry which is preliminary data.</text>
</comment>
<evidence type="ECO:0000313" key="1">
    <source>
        <dbReference type="EMBL" id="GHD54444.1"/>
    </source>
</evidence>
<proteinExistence type="predicted"/>
<sequence length="136" mass="14888">MERIGYDGGAVPNAFGAPVLGMQAMVTMSTSGWLDRYIAAREASLESLTDLDRAGQGVVDRDVRFGTLTAALRSFFCVHRSRRRALTDMDDRVFADLGLARRQVVAMAARATEARWTARDPLLPPVANANSRFRAA</sequence>
<keyword evidence="2" id="KW-1185">Reference proteome</keyword>
<gene>
    <name evidence="1" type="ORF">GCM10017083_31960</name>
</gene>
<reference evidence="1" key="2">
    <citation type="submission" date="2020-09" db="EMBL/GenBank/DDBJ databases">
        <authorList>
            <person name="Sun Q."/>
            <person name="Kim S."/>
        </authorList>
    </citation>
    <scope>NUCLEOTIDE SEQUENCE</scope>
    <source>
        <strain evidence="1">KCTC 42651</strain>
    </source>
</reference>
<organism evidence="1 2">
    <name type="scientific">Thalassobaculum fulvum</name>
    <dbReference type="NCBI Taxonomy" id="1633335"/>
    <lineage>
        <taxon>Bacteria</taxon>
        <taxon>Pseudomonadati</taxon>
        <taxon>Pseudomonadota</taxon>
        <taxon>Alphaproteobacteria</taxon>
        <taxon>Rhodospirillales</taxon>
        <taxon>Thalassobaculaceae</taxon>
        <taxon>Thalassobaculum</taxon>
    </lineage>
</organism>
<accession>A0A919CQB2</accession>
<dbReference type="Proteomes" id="UP000630353">
    <property type="component" value="Unassembled WGS sequence"/>
</dbReference>
<name>A0A919CQB2_9PROT</name>
<reference evidence="1" key="1">
    <citation type="journal article" date="2014" name="Int. J. Syst. Evol. Microbiol.">
        <title>Complete genome sequence of Corynebacterium casei LMG S-19264T (=DSM 44701T), isolated from a smear-ripened cheese.</title>
        <authorList>
            <consortium name="US DOE Joint Genome Institute (JGI-PGF)"/>
            <person name="Walter F."/>
            <person name="Albersmeier A."/>
            <person name="Kalinowski J."/>
            <person name="Ruckert C."/>
        </authorList>
    </citation>
    <scope>NUCLEOTIDE SEQUENCE</scope>
    <source>
        <strain evidence="1">KCTC 42651</strain>
    </source>
</reference>
<protein>
    <recommendedName>
        <fullName evidence="3">DUF1127 domain-containing protein</fullName>
    </recommendedName>
</protein>
<evidence type="ECO:0000313" key="2">
    <source>
        <dbReference type="Proteomes" id="UP000630353"/>
    </source>
</evidence>
<dbReference type="EMBL" id="BMZS01000007">
    <property type="protein sequence ID" value="GHD54444.1"/>
    <property type="molecule type" value="Genomic_DNA"/>
</dbReference>